<evidence type="ECO:0000256" key="1">
    <source>
        <dbReference type="SAM" id="MobiDB-lite"/>
    </source>
</evidence>
<reference evidence="2 4" key="1">
    <citation type="submission" date="2015-02" db="EMBL/GenBank/DDBJ databases">
        <authorList>
            <person name="Chooi Y.-H."/>
        </authorList>
    </citation>
    <scope>NUCLEOTIDE SEQUENCE [LARGE SCALE GENOMIC DNA]</scope>
    <source>
        <strain evidence="2">E3</strain>
    </source>
</reference>
<accession>A0A0G4IQ04</accession>
<organism evidence="2 4">
    <name type="scientific">Plasmodiophora brassicae</name>
    <name type="common">Clubroot disease agent</name>
    <dbReference type="NCBI Taxonomy" id="37360"/>
    <lineage>
        <taxon>Eukaryota</taxon>
        <taxon>Sar</taxon>
        <taxon>Rhizaria</taxon>
        <taxon>Endomyxa</taxon>
        <taxon>Phytomyxea</taxon>
        <taxon>Plasmodiophorida</taxon>
        <taxon>Plasmodiophoridae</taxon>
        <taxon>Plasmodiophora</taxon>
    </lineage>
</organism>
<dbReference type="EMBL" id="OVEO01000008">
    <property type="protein sequence ID" value="SPQ97539.1"/>
    <property type="molecule type" value="Genomic_DNA"/>
</dbReference>
<evidence type="ECO:0000313" key="4">
    <source>
        <dbReference type="Proteomes" id="UP000039324"/>
    </source>
</evidence>
<evidence type="ECO:0000313" key="5">
    <source>
        <dbReference type="Proteomes" id="UP000290189"/>
    </source>
</evidence>
<gene>
    <name evidence="2" type="ORF">PBRA_000574</name>
    <name evidence="3" type="ORF">PLBR_LOCUS4754</name>
</gene>
<sequence>MTGVRVRSGSRVGQERDPRPAPVRSPTRAPIDIDRQATASCALETMFSSVNIPILAIWAFLTVYGAPGTVPDRKDVPRLDVPPVNDTDNVPNVQLPATQSCQPLHVAGIGRVSSPDQVVDENEEMAAHRIARAKSSLCTQHETYTSMVRSLESLLLFTAARSSLFKDRTVGAVHDSIVKTRSAAEHVESMMRRMGITPADCTAYLHCCRPGVIHRHTV</sequence>
<dbReference type="AlphaFoldDB" id="A0A0G4IQ04"/>
<dbReference type="Proteomes" id="UP000039324">
    <property type="component" value="Unassembled WGS sequence"/>
</dbReference>
<evidence type="ECO:0000313" key="2">
    <source>
        <dbReference type="EMBL" id="CEO97229.1"/>
    </source>
</evidence>
<evidence type="ECO:0000313" key="3">
    <source>
        <dbReference type="EMBL" id="SPQ97539.1"/>
    </source>
</evidence>
<reference evidence="3 5" key="2">
    <citation type="submission" date="2018-03" db="EMBL/GenBank/DDBJ databases">
        <authorList>
            <person name="Fogelqvist J."/>
        </authorList>
    </citation>
    <scope>NUCLEOTIDE SEQUENCE [LARGE SCALE GENOMIC DNA]</scope>
</reference>
<keyword evidence="3" id="KW-0496">Mitochondrion</keyword>
<keyword evidence="4" id="KW-1185">Reference proteome</keyword>
<geneLocation type="mitochondrion" evidence="3"/>
<feature type="region of interest" description="Disordered" evidence="1">
    <location>
        <begin position="1"/>
        <end position="31"/>
    </location>
</feature>
<protein>
    <submittedName>
        <fullName evidence="2">Uncharacterized protein</fullName>
    </submittedName>
</protein>
<dbReference type="Proteomes" id="UP000290189">
    <property type="component" value="Unassembled WGS sequence"/>
</dbReference>
<proteinExistence type="predicted"/>
<name>A0A0G4IQ04_PLABS</name>
<dbReference type="EMBL" id="CDSF01000079">
    <property type="protein sequence ID" value="CEO97229.1"/>
    <property type="molecule type" value="Genomic_DNA"/>
</dbReference>